<name>A0A136JJY9_9PEZI</name>
<dbReference type="OrthoDB" id="4155294at2759"/>
<evidence type="ECO:0000313" key="3">
    <source>
        <dbReference type="Proteomes" id="UP000070501"/>
    </source>
</evidence>
<organism evidence="2 3">
    <name type="scientific">Microdochium bolleyi</name>
    <dbReference type="NCBI Taxonomy" id="196109"/>
    <lineage>
        <taxon>Eukaryota</taxon>
        <taxon>Fungi</taxon>
        <taxon>Dikarya</taxon>
        <taxon>Ascomycota</taxon>
        <taxon>Pezizomycotina</taxon>
        <taxon>Sordariomycetes</taxon>
        <taxon>Xylariomycetidae</taxon>
        <taxon>Xylariales</taxon>
        <taxon>Microdochiaceae</taxon>
        <taxon>Microdochium</taxon>
    </lineage>
</organism>
<feature type="compositionally biased region" description="Low complexity" evidence="1">
    <location>
        <begin position="36"/>
        <end position="47"/>
    </location>
</feature>
<proteinExistence type="predicted"/>
<keyword evidence="3" id="KW-1185">Reference proteome</keyword>
<dbReference type="EMBL" id="KQ964245">
    <property type="protein sequence ID" value="KXJ97464.1"/>
    <property type="molecule type" value="Genomic_DNA"/>
</dbReference>
<dbReference type="STRING" id="196109.A0A136JJY9"/>
<feature type="region of interest" description="Disordered" evidence="1">
    <location>
        <begin position="1"/>
        <end position="62"/>
    </location>
</feature>
<sequence>MNKKENQPPWASRPGDVSKAQPPNIQPSQQLVLRGLPPQLTPAPALANSSEMKPVSSLVRDGQAATSSPYPLHVVLPFDLRDHAVTFDDKRPQLCQVFPGCEDVTEFGNRSYLNFEVETLPPGPWPLTVAGLPFTIIDKAQNGRFFMFPHGLNGRSGVEFCEDLDPSVPSGCDAFRVWAWTIIRTFADRLPQLRVVEFIFTAENHLRVVVADDVDLHAVRPLLPSMVARMYTSYLKDKDLGRPSSGSGQAMRATVPDAAKGRIDDTVYDVLRPGVLVSSFVDSEHESHRLMSAGVLVQSHTGDKFMTTASHGIGVEHTVYAGRPTSHNARLVGDAAVEISFTDVALIALRSGEQFLNERFKPAEGKEQPELDRIIGEEATDEVKHGDRVSMENAFRGPRAAVVMARSIKLENKPPTHPIEDKLRYVVYNWFWDGLTPPESSEDPPEISDSTCGSAIIREDGSVLGFFHFIIEEGKWKGFYAAVSGDEVVKAGYKLVKPTG</sequence>
<dbReference type="Proteomes" id="UP000070501">
    <property type="component" value="Unassembled WGS sequence"/>
</dbReference>
<evidence type="ECO:0000256" key="1">
    <source>
        <dbReference type="SAM" id="MobiDB-lite"/>
    </source>
</evidence>
<reference evidence="3" key="1">
    <citation type="submission" date="2016-02" db="EMBL/GenBank/DDBJ databases">
        <title>Draft genome sequence of Microdochium bolleyi, a fungal endophyte of beachgrass.</title>
        <authorList>
            <consortium name="DOE Joint Genome Institute"/>
            <person name="David A.S."/>
            <person name="May G."/>
            <person name="Haridas S."/>
            <person name="Lim J."/>
            <person name="Wang M."/>
            <person name="Labutti K."/>
            <person name="Lipzen A."/>
            <person name="Barry K."/>
            <person name="Grigoriev I.V."/>
        </authorList>
    </citation>
    <scope>NUCLEOTIDE SEQUENCE [LARGE SCALE GENOMIC DNA]</scope>
    <source>
        <strain evidence="3">J235TASD1</strain>
    </source>
</reference>
<gene>
    <name evidence="2" type="ORF">Micbo1qcDRAFT_211729</name>
</gene>
<protein>
    <submittedName>
        <fullName evidence="2">Uncharacterized protein</fullName>
    </submittedName>
</protein>
<dbReference type="InParanoid" id="A0A136JJY9"/>
<accession>A0A136JJY9</accession>
<feature type="compositionally biased region" description="Polar residues" evidence="1">
    <location>
        <begin position="21"/>
        <end position="31"/>
    </location>
</feature>
<dbReference type="AlphaFoldDB" id="A0A136JJY9"/>
<evidence type="ECO:0000313" key="2">
    <source>
        <dbReference type="EMBL" id="KXJ97464.1"/>
    </source>
</evidence>